<dbReference type="GO" id="GO:0005829">
    <property type="term" value="C:cytosol"/>
    <property type="evidence" value="ECO:0007669"/>
    <property type="project" value="EnsemblFungi"/>
</dbReference>
<evidence type="ECO:0000256" key="3">
    <source>
        <dbReference type="ARBA" id="ARBA00068021"/>
    </source>
</evidence>
<evidence type="ECO:0000259" key="4">
    <source>
        <dbReference type="Pfam" id="PF17820"/>
    </source>
</evidence>
<dbReference type="Gene3D" id="6.10.140.1710">
    <property type="match status" value="1"/>
</dbReference>
<dbReference type="FunCoup" id="A0A151GEN0">
    <property type="interactions" value="1015"/>
</dbReference>
<dbReference type="InterPro" id="IPR036034">
    <property type="entry name" value="PDZ_sf"/>
</dbReference>
<sequence length="212" mass="23002">MANGSEGQLTFSQLQAKKETVEAELKSLGSVLDSHGVGMETPLVTRDGFPRADIDVAQIRTTRARVIRLRNDYKDIMSKMEKFLHQHFASLDDADATAPSSHSPLPAAVPDAQADGLEDPFAKVNTVAPRSPAEGAGLKAGDVIRVFGYVNKMNHDDLKRVAECVQNNEGKNILIRVSRAAGSSRQQELCLTLTPTRDWGGRGMLGCHIIPL</sequence>
<dbReference type="InterPro" id="IPR041489">
    <property type="entry name" value="PDZ_6"/>
</dbReference>
<dbReference type="GO" id="GO:0005634">
    <property type="term" value="C:nucleus"/>
    <property type="evidence" value="ECO:0007669"/>
    <property type="project" value="EnsemblFungi"/>
</dbReference>
<dbReference type="RefSeq" id="XP_040654888.1">
    <property type="nucleotide sequence ID" value="XM_040804784.1"/>
</dbReference>
<proteinExistence type="inferred from homology"/>
<dbReference type="GeneID" id="63720142"/>
<evidence type="ECO:0000256" key="2">
    <source>
        <dbReference type="ARBA" id="ARBA00023186"/>
    </source>
</evidence>
<protein>
    <recommendedName>
        <fullName evidence="3">Probable 26S proteasome regulatory subunit p27</fullName>
    </recommendedName>
</protein>
<dbReference type="AlphaFoldDB" id="A0A151GEN0"/>
<evidence type="ECO:0000259" key="5">
    <source>
        <dbReference type="Pfam" id="PF18265"/>
    </source>
</evidence>
<evidence type="ECO:0000313" key="6">
    <source>
        <dbReference type="EMBL" id="KYK55536.1"/>
    </source>
</evidence>
<feature type="domain" description="PDZ" evidence="4">
    <location>
        <begin position="124"/>
        <end position="179"/>
    </location>
</feature>
<reference evidence="6 7" key="1">
    <citation type="journal article" date="2016" name="Sci. Rep.">
        <title>Insights into Adaptations to a Near-Obligate Nematode Endoparasitic Lifestyle from the Finished Genome of Drechmeria coniospora.</title>
        <authorList>
            <person name="Zhang L."/>
            <person name="Zhou Z."/>
            <person name="Guo Q."/>
            <person name="Fokkens L."/>
            <person name="Miskei M."/>
            <person name="Pocsi I."/>
            <person name="Zhang W."/>
            <person name="Chen M."/>
            <person name="Wang L."/>
            <person name="Sun Y."/>
            <person name="Donzelli B.G."/>
            <person name="Gibson D.M."/>
            <person name="Nelson D.R."/>
            <person name="Luo J.G."/>
            <person name="Rep M."/>
            <person name="Liu H."/>
            <person name="Yang S."/>
            <person name="Wang J."/>
            <person name="Krasnoff S.B."/>
            <person name="Xu Y."/>
            <person name="Molnar I."/>
            <person name="Lin M."/>
        </authorList>
    </citation>
    <scope>NUCLEOTIDE SEQUENCE [LARGE SCALE GENOMIC DNA]</scope>
    <source>
        <strain evidence="6 7">ARSEF 6962</strain>
    </source>
</reference>
<dbReference type="InterPro" id="IPR040815">
    <property type="entry name" value="Nas2_N"/>
</dbReference>
<keyword evidence="7" id="KW-1185">Reference proteome</keyword>
<dbReference type="Gene3D" id="2.30.42.10">
    <property type="match status" value="1"/>
</dbReference>
<dbReference type="Pfam" id="PF17820">
    <property type="entry name" value="PDZ_6"/>
    <property type="match status" value="1"/>
</dbReference>
<dbReference type="GO" id="GO:0044183">
    <property type="term" value="F:protein folding chaperone"/>
    <property type="evidence" value="ECO:0007669"/>
    <property type="project" value="EnsemblFungi"/>
</dbReference>
<dbReference type="InterPro" id="IPR035269">
    <property type="entry name" value="PSMD9"/>
</dbReference>
<dbReference type="GO" id="GO:0000502">
    <property type="term" value="C:proteasome complex"/>
    <property type="evidence" value="ECO:0007669"/>
    <property type="project" value="UniProtKB-KW"/>
</dbReference>
<dbReference type="PANTHER" id="PTHR12651:SF1">
    <property type="entry name" value="26S PROTEASOME NON-ATPASE REGULATORY SUBUNIT 9"/>
    <property type="match status" value="1"/>
</dbReference>
<name>A0A151GEN0_DRECN</name>
<evidence type="ECO:0000313" key="7">
    <source>
        <dbReference type="Proteomes" id="UP000076580"/>
    </source>
</evidence>
<dbReference type="STRING" id="98403.A0A151GEN0"/>
<feature type="domain" description="Nas2 N-terminal" evidence="5">
    <location>
        <begin position="12"/>
        <end position="89"/>
    </location>
</feature>
<comment type="similarity">
    <text evidence="1">Belongs to the proteasome subunit p27 family.</text>
</comment>
<comment type="caution">
    <text evidence="6">The sequence shown here is derived from an EMBL/GenBank/DDBJ whole genome shotgun (WGS) entry which is preliminary data.</text>
</comment>
<organism evidence="6 7">
    <name type="scientific">Drechmeria coniospora</name>
    <name type="common">Nematophagous fungus</name>
    <name type="synonym">Meria coniospora</name>
    <dbReference type="NCBI Taxonomy" id="98403"/>
    <lineage>
        <taxon>Eukaryota</taxon>
        <taxon>Fungi</taxon>
        <taxon>Dikarya</taxon>
        <taxon>Ascomycota</taxon>
        <taxon>Pezizomycotina</taxon>
        <taxon>Sordariomycetes</taxon>
        <taxon>Hypocreomycetidae</taxon>
        <taxon>Hypocreales</taxon>
        <taxon>Ophiocordycipitaceae</taxon>
        <taxon>Drechmeria</taxon>
    </lineage>
</organism>
<gene>
    <name evidence="6" type="ORF">DCS_07499</name>
</gene>
<dbReference type="GO" id="GO:0070682">
    <property type="term" value="P:proteasome regulatory particle assembly"/>
    <property type="evidence" value="ECO:0007669"/>
    <property type="project" value="EnsemblFungi"/>
</dbReference>
<accession>A0A151GEN0</accession>
<dbReference type="EMBL" id="LAYC01000003">
    <property type="protein sequence ID" value="KYK55536.1"/>
    <property type="molecule type" value="Genomic_DNA"/>
</dbReference>
<dbReference type="SUPFAM" id="SSF50156">
    <property type="entry name" value="PDZ domain-like"/>
    <property type="match status" value="1"/>
</dbReference>
<dbReference type="Proteomes" id="UP000076580">
    <property type="component" value="Chromosome 03"/>
</dbReference>
<keyword evidence="6" id="KW-0647">Proteasome</keyword>
<evidence type="ECO:0000256" key="1">
    <source>
        <dbReference type="ARBA" id="ARBA00005256"/>
    </source>
</evidence>
<dbReference type="FunFam" id="2.30.42.10:FF:000107">
    <property type="entry name" value="26S proteasome non-ATPase regulatory subunit 9"/>
    <property type="match status" value="1"/>
</dbReference>
<dbReference type="Pfam" id="PF18265">
    <property type="entry name" value="Nas2_N"/>
    <property type="match status" value="1"/>
</dbReference>
<dbReference type="InParanoid" id="A0A151GEN0"/>
<keyword evidence="2" id="KW-0143">Chaperone</keyword>
<dbReference type="PANTHER" id="PTHR12651">
    <property type="entry name" value="26S PROTEASOME NON-ATPASE REGULATORY SUBUNIT 9"/>
    <property type="match status" value="1"/>
</dbReference>